<protein>
    <submittedName>
        <fullName evidence="1">Uncharacterized protein</fullName>
    </submittedName>
</protein>
<dbReference type="Proteomes" id="UP000324222">
    <property type="component" value="Unassembled WGS sequence"/>
</dbReference>
<proteinExistence type="predicted"/>
<sequence length="83" mass="9469">MQGWSQSDDLWGEVLLCQAGRGRPTQQRLTGPLHLTRLTQQPGGEEEYFRLSEPWDLPRKLQLLGCALCSIIHRVLQGRKQVS</sequence>
<accession>A0A5B7DJG1</accession>
<reference evidence="1 2" key="1">
    <citation type="submission" date="2019-05" db="EMBL/GenBank/DDBJ databases">
        <title>Another draft genome of Portunus trituberculatus and its Hox gene families provides insights of decapod evolution.</title>
        <authorList>
            <person name="Jeong J.-H."/>
            <person name="Song I."/>
            <person name="Kim S."/>
            <person name="Choi T."/>
            <person name="Kim D."/>
            <person name="Ryu S."/>
            <person name="Kim W."/>
        </authorList>
    </citation>
    <scope>NUCLEOTIDE SEQUENCE [LARGE SCALE GENOMIC DNA]</scope>
    <source>
        <tissue evidence="1">Muscle</tissue>
    </source>
</reference>
<keyword evidence="2" id="KW-1185">Reference proteome</keyword>
<evidence type="ECO:0000313" key="1">
    <source>
        <dbReference type="EMBL" id="MPC21209.1"/>
    </source>
</evidence>
<dbReference type="AlphaFoldDB" id="A0A5B7DJG1"/>
<name>A0A5B7DJG1_PORTR</name>
<evidence type="ECO:0000313" key="2">
    <source>
        <dbReference type="Proteomes" id="UP000324222"/>
    </source>
</evidence>
<comment type="caution">
    <text evidence="1">The sequence shown here is derived from an EMBL/GenBank/DDBJ whole genome shotgun (WGS) entry which is preliminary data.</text>
</comment>
<gene>
    <name evidence="1" type="ORF">E2C01_014185</name>
</gene>
<organism evidence="1 2">
    <name type="scientific">Portunus trituberculatus</name>
    <name type="common">Swimming crab</name>
    <name type="synonym">Neptunus trituberculatus</name>
    <dbReference type="NCBI Taxonomy" id="210409"/>
    <lineage>
        <taxon>Eukaryota</taxon>
        <taxon>Metazoa</taxon>
        <taxon>Ecdysozoa</taxon>
        <taxon>Arthropoda</taxon>
        <taxon>Crustacea</taxon>
        <taxon>Multicrustacea</taxon>
        <taxon>Malacostraca</taxon>
        <taxon>Eumalacostraca</taxon>
        <taxon>Eucarida</taxon>
        <taxon>Decapoda</taxon>
        <taxon>Pleocyemata</taxon>
        <taxon>Brachyura</taxon>
        <taxon>Eubrachyura</taxon>
        <taxon>Portunoidea</taxon>
        <taxon>Portunidae</taxon>
        <taxon>Portuninae</taxon>
        <taxon>Portunus</taxon>
    </lineage>
</organism>
<dbReference type="EMBL" id="VSRR010000952">
    <property type="protein sequence ID" value="MPC21209.1"/>
    <property type="molecule type" value="Genomic_DNA"/>
</dbReference>